<sequence>MLLPVFLVRWFDGVVLSLSLVVGIFTVAASSECYGDVADFLGDLQLCLALVLDGRVVVVVVVVRVTQWWL</sequence>
<accession>A0A072VPA9</accession>
<dbReference type="EMBL" id="PSQE01000001">
    <property type="protein sequence ID" value="RHN81449.1"/>
    <property type="molecule type" value="Genomic_DNA"/>
</dbReference>
<reference evidence="2 5" key="1">
    <citation type="journal article" date="2011" name="Nature">
        <title>The Medicago genome provides insight into the evolution of rhizobial symbioses.</title>
        <authorList>
            <person name="Young N.D."/>
            <person name="Debelle F."/>
            <person name="Oldroyd G.E."/>
            <person name="Geurts R."/>
            <person name="Cannon S.B."/>
            <person name="Udvardi M.K."/>
            <person name="Benedito V.A."/>
            <person name="Mayer K.F."/>
            <person name="Gouzy J."/>
            <person name="Schoof H."/>
            <person name="Van de Peer Y."/>
            <person name="Proost S."/>
            <person name="Cook D.R."/>
            <person name="Meyers B.C."/>
            <person name="Spannagl M."/>
            <person name="Cheung F."/>
            <person name="De Mita S."/>
            <person name="Krishnakumar V."/>
            <person name="Gundlach H."/>
            <person name="Zhou S."/>
            <person name="Mudge J."/>
            <person name="Bharti A.K."/>
            <person name="Murray J.D."/>
            <person name="Naoumkina M.A."/>
            <person name="Rosen B."/>
            <person name="Silverstein K.A."/>
            <person name="Tang H."/>
            <person name="Rombauts S."/>
            <person name="Zhao P.X."/>
            <person name="Zhou P."/>
            <person name="Barbe V."/>
            <person name="Bardou P."/>
            <person name="Bechner M."/>
            <person name="Bellec A."/>
            <person name="Berger A."/>
            <person name="Berges H."/>
            <person name="Bidwell S."/>
            <person name="Bisseling T."/>
            <person name="Choisne N."/>
            <person name="Couloux A."/>
            <person name="Denny R."/>
            <person name="Deshpande S."/>
            <person name="Dai X."/>
            <person name="Doyle J.J."/>
            <person name="Dudez A.M."/>
            <person name="Farmer A.D."/>
            <person name="Fouteau S."/>
            <person name="Franken C."/>
            <person name="Gibelin C."/>
            <person name="Gish J."/>
            <person name="Goldstein S."/>
            <person name="Gonzalez A.J."/>
            <person name="Green P.J."/>
            <person name="Hallab A."/>
            <person name="Hartog M."/>
            <person name="Hua A."/>
            <person name="Humphray S.J."/>
            <person name="Jeong D.H."/>
            <person name="Jing Y."/>
            <person name="Jocker A."/>
            <person name="Kenton S.M."/>
            <person name="Kim D.J."/>
            <person name="Klee K."/>
            <person name="Lai H."/>
            <person name="Lang C."/>
            <person name="Lin S."/>
            <person name="Macmil S.L."/>
            <person name="Magdelenat G."/>
            <person name="Matthews L."/>
            <person name="McCorrison J."/>
            <person name="Monaghan E.L."/>
            <person name="Mun J.H."/>
            <person name="Najar F.Z."/>
            <person name="Nicholson C."/>
            <person name="Noirot C."/>
            <person name="O'Bleness M."/>
            <person name="Paule C.R."/>
            <person name="Poulain J."/>
            <person name="Prion F."/>
            <person name="Qin B."/>
            <person name="Qu C."/>
            <person name="Retzel E.F."/>
            <person name="Riddle C."/>
            <person name="Sallet E."/>
            <person name="Samain S."/>
            <person name="Samson N."/>
            <person name="Sanders I."/>
            <person name="Saurat O."/>
            <person name="Scarpelli C."/>
            <person name="Schiex T."/>
            <person name="Segurens B."/>
            <person name="Severin A.J."/>
            <person name="Sherrier D.J."/>
            <person name="Shi R."/>
            <person name="Sims S."/>
            <person name="Singer S.R."/>
            <person name="Sinharoy S."/>
            <person name="Sterck L."/>
            <person name="Viollet A."/>
            <person name="Wang B.B."/>
            <person name="Wang K."/>
            <person name="Wang M."/>
            <person name="Wang X."/>
            <person name="Warfsmann J."/>
            <person name="Weissenbach J."/>
            <person name="White D.D."/>
            <person name="White J.D."/>
            <person name="Wiley G.B."/>
            <person name="Wincker P."/>
            <person name="Xing Y."/>
            <person name="Yang L."/>
            <person name="Yao Z."/>
            <person name="Ying F."/>
            <person name="Zhai J."/>
            <person name="Zhou L."/>
            <person name="Zuber A."/>
            <person name="Denarie J."/>
            <person name="Dixon R.A."/>
            <person name="May G.D."/>
            <person name="Schwartz D.C."/>
            <person name="Rogers J."/>
            <person name="Quetier F."/>
            <person name="Town C.D."/>
            <person name="Roe B.A."/>
        </authorList>
    </citation>
    <scope>NUCLEOTIDE SEQUENCE [LARGE SCALE GENOMIC DNA]</scope>
    <source>
        <strain evidence="2">A17</strain>
        <strain evidence="4 5">cv. Jemalong A17</strain>
    </source>
</reference>
<dbReference type="AlphaFoldDB" id="A0A072VPA9"/>
<keyword evidence="1 2" id="KW-0812">Transmembrane</keyword>
<dbReference type="Proteomes" id="UP000002051">
    <property type="component" value="Unassembled WGS sequence"/>
</dbReference>
<reference evidence="6" key="4">
    <citation type="journal article" date="2018" name="Nat. Plants">
        <title>Whole-genome landscape of Medicago truncatula symbiotic genes.</title>
        <authorList>
            <person name="Pecrix Y."/>
            <person name="Staton S.E."/>
            <person name="Sallet E."/>
            <person name="Lelandais-Briere C."/>
            <person name="Moreau S."/>
            <person name="Carrere S."/>
            <person name="Blein T."/>
            <person name="Jardinaud M.F."/>
            <person name="Latrasse D."/>
            <person name="Zouine M."/>
            <person name="Zahm M."/>
            <person name="Kreplak J."/>
            <person name="Mayjonade B."/>
            <person name="Satge C."/>
            <person name="Perez M."/>
            <person name="Cauet S."/>
            <person name="Marande W."/>
            <person name="Chantry-Darmon C."/>
            <person name="Lopez-Roques C."/>
            <person name="Bouchez O."/>
            <person name="Berard A."/>
            <person name="Debelle F."/>
            <person name="Munos S."/>
            <person name="Bendahmane A."/>
            <person name="Berges H."/>
            <person name="Niebel A."/>
            <person name="Buitink J."/>
            <person name="Frugier F."/>
            <person name="Benhamed M."/>
            <person name="Crespi M."/>
            <person name="Gouzy J."/>
            <person name="Gamas P."/>
        </authorList>
    </citation>
    <scope>NUCLEOTIDE SEQUENCE [LARGE SCALE GENOMIC DNA]</scope>
    <source>
        <strain evidence="6">cv. Jemalong A17</strain>
    </source>
</reference>
<evidence type="ECO:0000313" key="3">
    <source>
        <dbReference type="EMBL" id="RHN81449.1"/>
    </source>
</evidence>
<evidence type="ECO:0000313" key="2">
    <source>
        <dbReference type="EMBL" id="KEH43481.1"/>
    </source>
</evidence>
<keyword evidence="1" id="KW-0472">Membrane</keyword>
<reference evidence="2 5" key="2">
    <citation type="journal article" date="2014" name="BMC Genomics">
        <title>An improved genome release (version Mt4.0) for the model legume Medicago truncatula.</title>
        <authorList>
            <person name="Tang H."/>
            <person name="Krishnakumar V."/>
            <person name="Bidwell S."/>
            <person name="Rosen B."/>
            <person name="Chan A."/>
            <person name="Zhou S."/>
            <person name="Gentzbittel L."/>
            <person name="Childs K.L."/>
            <person name="Yandell M."/>
            <person name="Gundlach H."/>
            <person name="Mayer K.F."/>
            <person name="Schwartz D.C."/>
            <person name="Town C.D."/>
        </authorList>
    </citation>
    <scope>GENOME REANNOTATION</scope>
    <source>
        <strain evidence="2">A17</strain>
        <strain evidence="4 5">cv. Jemalong A17</strain>
    </source>
</reference>
<keyword evidence="1" id="KW-1133">Transmembrane helix</keyword>
<name>A0A072VPA9_MEDTR</name>
<evidence type="ECO:0000313" key="4">
    <source>
        <dbReference type="EnsemblPlants" id="KEH43481"/>
    </source>
</evidence>
<dbReference type="Proteomes" id="UP000265566">
    <property type="component" value="Chromosome 1"/>
</dbReference>
<evidence type="ECO:0000313" key="5">
    <source>
        <dbReference type="Proteomes" id="UP000002051"/>
    </source>
</evidence>
<evidence type="ECO:0000256" key="1">
    <source>
        <dbReference type="SAM" id="Phobius"/>
    </source>
</evidence>
<reference evidence="3" key="5">
    <citation type="journal article" date="2018" name="Nat. Plants">
        <title>Whole-genome landscape of Medicago truncatula symbiotic genes.</title>
        <authorList>
            <person name="Pecrix Y."/>
            <person name="Gamas P."/>
            <person name="Carrere S."/>
        </authorList>
    </citation>
    <scope>NUCLEOTIDE SEQUENCE</scope>
    <source>
        <tissue evidence="3">Leaves</tissue>
    </source>
</reference>
<keyword evidence="5" id="KW-1185">Reference proteome</keyword>
<evidence type="ECO:0000313" key="6">
    <source>
        <dbReference type="Proteomes" id="UP000265566"/>
    </source>
</evidence>
<organism evidence="2 5">
    <name type="scientific">Medicago truncatula</name>
    <name type="common">Barrel medic</name>
    <name type="synonym">Medicago tribuloides</name>
    <dbReference type="NCBI Taxonomy" id="3880"/>
    <lineage>
        <taxon>Eukaryota</taxon>
        <taxon>Viridiplantae</taxon>
        <taxon>Streptophyta</taxon>
        <taxon>Embryophyta</taxon>
        <taxon>Tracheophyta</taxon>
        <taxon>Spermatophyta</taxon>
        <taxon>Magnoliopsida</taxon>
        <taxon>eudicotyledons</taxon>
        <taxon>Gunneridae</taxon>
        <taxon>Pentapetalae</taxon>
        <taxon>rosids</taxon>
        <taxon>fabids</taxon>
        <taxon>Fabales</taxon>
        <taxon>Fabaceae</taxon>
        <taxon>Papilionoideae</taxon>
        <taxon>50 kb inversion clade</taxon>
        <taxon>NPAAA clade</taxon>
        <taxon>Hologalegina</taxon>
        <taxon>IRL clade</taxon>
        <taxon>Trifolieae</taxon>
        <taxon>Medicago</taxon>
    </lineage>
</organism>
<dbReference type="EMBL" id="CM001217">
    <property type="protein sequence ID" value="KEH43481.1"/>
    <property type="molecule type" value="Genomic_DNA"/>
</dbReference>
<reference evidence="4" key="3">
    <citation type="submission" date="2015-04" db="UniProtKB">
        <authorList>
            <consortium name="EnsemblPlants"/>
        </authorList>
    </citation>
    <scope>IDENTIFICATION</scope>
    <source>
        <strain evidence="4">cv. Jemalong A17</strain>
    </source>
</reference>
<dbReference type="HOGENOM" id="CLU_2761552_0_0_1"/>
<feature type="transmembrane region" description="Helical" evidence="1">
    <location>
        <begin position="40"/>
        <end position="63"/>
    </location>
</feature>
<protein>
    <submittedName>
        <fullName evidence="2">Transmembrane protein, putative</fullName>
    </submittedName>
</protein>
<dbReference type="Gramene" id="rna5493">
    <property type="protein sequence ID" value="RHN81449.1"/>
    <property type="gene ID" value="gene5493"/>
</dbReference>
<proteinExistence type="predicted"/>
<dbReference type="EnsemblPlants" id="KEH43481">
    <property type="protein sequence ID" value="KEH43481"/>
    <property type="gene ID" value="MTR_1g094170"/>
</dbReference>
<gene>
    <name evidence="2" type="ordered locus">MTR_1g094170</name>
    <name evidence="3" type="ORF">MtrunA17_Chr1g0199201</name>
</gene>